<keyword evidence="2 5" id="KW-0663">Pyridoxal phosphate</keyword>
<dbReference type="InterPro" id="IPR015421">
    <property type="entry name" value="PyrdxlP-dep_Trfase_major"/>
</dbReference>
<name>A0ABQ6LWQ5_9GAMM</name>
<sequence length="505" mass="55867">MSVVAQNRQKEKQEQQKQEEQQPAKNLFTGNLPEQGIAKTPLLDAMQAAAAEDTDFKAGKVWSLVYHKDDEHYGTIKEAHNMFFSTNYLNPMAFKSLKQFETDVVRMSANMLHGDENVVGTMTSGGTESILMAIKTYRDYARKKRPWVRRPNMIVPETVHVAFEKAAKYFDVKIIRAPIGKDFRADLAATRKLINRNTILLVGSAPSYPQGVIDPIAELGKLAQEKKLPLHVDACLGGFMLPFVKELGYPVPDFDFAVPGVTSISADVHKYGYAAKGASVILYRSMDYLRHQFLIVSNWSGGVYASPALLGTRAGSAIAAAWASMQTIGKQGFLEMADKSMQLARDMMDGVNAIDGLQVLGEPDMCVFSYHSTDPEVNIFAVGDQMEARGWSINRQQHPDALHAMVTVNHEQAIPRYLADLKASVAEVKRNPDLAYEGSAAMYGMVSKVPLKGMIEKNVLAMMEQSYAPGAASLSVAVDEGEQDLAMKLGTRFVKLVDWFRNRGR</sequence>
<protein>
    <submittedName>
        <fullName evidence="7">Aspartate aminotransferase family protein</fullName>
    </submittedName>
</protein>
<dbReference type="Gene3D" id="3.90.1150.10">
    <property type="entry name" value="Aspartate Aminotransferase, domain 1"/>
    <property type="match status" value="1"/>
</dbReference>
<feature type="region of interest" description="Disordered" evidence="6">
    <location>
        <begin position="1"/>
        <end position="31"/>
    </location>
</feature>
<comment type="cofactor">
    <cofactor evidence="1 5">
        <name>pyridoxal 5'-phosphate</name>
        <dbReference type="ChEBI" id="CHEBI:597326"/>
    </cofactor>
</comment>
<organism evidence="7 8">
    <name type="scientific">Biformimicrobium ophioploci</name>
    <dbReference type="NCBI Taxonomy" id="3036711"/>
    <lineage>
        <taxon>Bacteria</taxon>
        <taxon>Pseudomonadati</taxon>
        <taxon>Pseudomonadota</taxon>
        <taxon>Gammaproteobacteria</taxon>
        <taxon>Cellvibrionales</taxon>
        <taxon>Microbulbiferaceae</taxon>
        <taxon>Biformimicrobium</taxon>
    </lineage>
</organism>
<evidence type="ECO:0000256" key="6">
    <source>
        <dbReference type="SAM" id="MobiDB-lite"/>
    </source>
</evidence>
<evidence type="ECO:0000256" key="1">
    <source>
        <dbReference type="ARBA" id="ARBA00001933"/>
    </source>
</evidence>
<dbReference type="Gene3D" id="3.40.640.10">
    <property type="entry name" value="Type I PLP-dependent aspartate aminotransferase-like (Major domain)"/>
    <property type="match status" value="1"/>
</dbReference>
<dbReference type="InterPro" id="IPR015424">
    <property type="entry name" value="PyrdxlP-dep_Trfase"/>
</dbReference>
<dbReference type="InterPro" id="IPR050477">
    <property type="entry name" value="GrpII_AminoAcid_Decarb"/>
</dbReference>
<feature type="compositionally biased region" description="Basic and acidic residues" evidence="6">
    <location>
        <begin position="8"/>
        <end position="22"/>
    </location>
</feature>
<dbReference type="Gene3D" id="6.10.140.2150">
    <property type="match status" value="1"/>
</dbReference>
<dbReference type="InterPro" id="IPR002129">
    <property type="entry name" value="PyrdxlP-dep_de-COase"/>
</dbReference>
<dbReference type="PANTHER" id="PTHR42735">
    <property type="match status" value="1"/>
</dbReference>
<reference evidence="7 8" key="1">
    <citation type="submission" date="2023-04" db="EMBL/GenBank/DDBJ databases">
        <title>Marinobulbifer ophiurae gen. nov., sp. Nov., isolate from tissue of brittle star Ophioplocus japonicus.</title>
        <authorList>
            <person name="Kawano K."/>
            <person name="Sawayama S."/>
            <person name="Nakagawa S."/>
        </authorList>
    </citation>
    <scope>NUCLEOTIDE SEQUENCE [LARGE SCALE GENOMIC DNA]</scope>
    <source>
        <strain evidence="7 8">NKW57</strain>
    </source>
</reference>
<dbReference type="PANTHER" id="PTHR42735:SF9">
    <property type="entry name" value="SPHINGOSINE-1-PHOSPHATE LYASE"/>
    <property type="match status" value="1"/>
</dbReference>
<dbReference type="Proteomes" id="UP001224392">
    <property type="component" value="Unassembled WGS sequence"/>
</dbReference>
<evidence type="ECO:0000313" key="8">
    <source>
        <dbReference type="Proteomes" id="UP001224392"/>
    </source>
</evidence>
<keyword evidence="7" id="KW-0032">Aminotransferase</keyword>
<dbReference type="Pfam" id="PF00282">
    <property type="entry name" value="Pyridoxal_deC"/>
    <property type="match status" value="1"/>
</dbReference>
<accession>A0ABQ6LWQ5</accession>
<proteinExistence type="inferred from homology"/>
<keyword evidence="3 5" id="KW-0456">Lyase</keyword>
<keyword evidence="8" id="KW-1185">Reference proteome</keyword>
<evidence type="ECO:0000256" key="4">
    <source>
        <dbReference type="ARBA" id="ARBA00038302"/>
    </source>
</evidence>
<keyword evidence="7" id="KW-0808">Transferase</keyword>
<dbReference type="RefSeq" id="WP_285763032.1">
    <property type="nucleotide sequence ID" value="NZ_BSYJ01000002.1"/>
</dbReference>
<dbReference type="SUPFAM" id="SSF53383">
    <property type="entry name" value="PLP-dependent transferases"/>
    <property type="match status" value="1"/>
</dbReference>
<comment type="caution">
    <text evidence="7">The sequence shown here is derived from an EMBL/GenBank/DDBJ whole genome shotgun (WGS) entry which is preliminary data.</text>
</comment>
<comment type="similarity">
    <text evidence="4">Belongs to the group II decarboxylase family. Sphingosine-1-phosphate lyase subfamily.</text>
</comment>
<dbReference type="GO" id="GO:0008483">
    <property type="term" value="F:transaminase activity"/>
    <property type="evidence" value="ECO:0007669"/>
    <property type="project" value="UniProtKB-KW"/>
</dbReference>
<gene>
    <name evidence="7" type="ORF">MNKW57_08190</name>
</gene>
<dbReference type="EMBL" id="BSYJ01000002">
    <property type="protein sequence ID" value="GMG86498.1"/>
    <property type="molecule type" value="Genomic_DNA"/>
</dbReference>
<evidence type="ECO:0000256" key="3">
    <source>
        <dbReference type="ARBA" id="ARBA00023239"/>
    </source>
</evidence>
<evidence type="ECO:0000256" key="5">
    <source>
        <dbReference type="RuleBase" id="RU000382"/>
    </source>
</evidence>
<dbReference type="InterPro" id="IPR015422">
    <property type="entry name" value="PyrdxlP-dep_Trfase_small"/>
</dbReference>
<evidence type="ECO:0000256" key="2">
    <source>
        <dbReference type="ARBA" id="ARBA00022898"/>
    </source>
</evidence>
<evidence type="ECO:0000313" key="7">
    <source>
        <dbReference type="EMBL" id="GMG86498.1"/>
    </source>
</evidence>